<protein>
    <submittedName>
        <fullName evidence="1">DUF2961 domain-containing protein</fullName>
    </submittedName>
</protein>
<dbReference type="Pfam" id="PF11175">
    <property type="entry name" value="DUF2961"/>
    <property type="match status" value="1"/>
</dbReference>
<comment type="caution">
    <text evidence="1">The sequence shown here is derived from an EMBL/GenBank/DDBJ whole genome shotgun (WGS) entry which is preliminary data.</text>
</comment>
<accession>A0AAW6TTQ2</accession>
<dbReference type="Gene3D" id="2.60.120.1390">
    <property type="match status" value="2"/>
</dbReference>
<reference evidence="1" key="1">
    <citation type="submission" date="2023-05" db="EMBL/GenBank/DDBJ databases">
        <title>Anaerotaeda fermentans gen. nov., sp. nov., a novel anaerobic planctomycete of the new family within the order Sedimentisphaerales isolated from Taman Peninsula, Russia.</title>
        <authorList>
            <person name="Khomyakova M.A."/>
            <person name="Merkel A.Y."/>
            <person name="Slobodkin A.I."/>
        </authorList>
    </citation>
    <scope>NUCLEOTIDE SEQUENCE</scope>
    <source>
        <strain evidence="1">M17dextr</strain>
    </source>
</reference>
<dbReference type="Proteomes" id="UP001431776">
    <property type="component" value="Unassembled WGS sequence"/>
</dbReference>
<organism evidence="1 2">
    <name type="scientific">Anaerobaca lacustris</name>
    <dbReference type="NCBI Taxonomy" id="3044600"/>
    <lineage>
        <taxon>Bacteria</taxon>
        <taxon>Pseudomonadati</taxon>
        <taxon>Planctomycetota</taxon>
        <taxon>Phycisphaerae</taxon>
        <taxon>Sedimentisphaerales</taxon>
        <taxon>Anaerobacaceae</taxon>
        <taxon>Anaerobaca</taxon>
    </lineage>
</organism>
<proteinExistence type="predicted"/>
<keyword evidence="2" id="KW-1185">Reference proteome</keyword>
<evidence type="ECO:0000313" key="1">
    <source>
        <dbReference type="EMBL" id="MDI6448030.1"/>
    </source>
</evidence>
<dbReference type="RefSeq" id="WP_349243440.1">
    <property type="nucleotide sequence ID" value="NZ_JASCXX010000003.1"/>
</dbReference>
<gene>
    <name evidence="1" type="ORF">QJ522_03145</name>
</gene>
<dbReference type="InterPro" id="IPR021345">
    <property type="entry name" value="DUF2961"/>
</dbReference>
<dbReference type="AlphaFoldDB" id="A0AAW6TTQ2"/>
<evidence type="ECO:0000313" key="2">
    <source>
        <dbReference type="Proteomes" id="UP001431776"/>
    </source>
</evidence>
<sequence length="696" mass="78133">MNGKTAFIGLSISFIVLGTASGAITLESLLEEMVDRDTIARLPSPAYTCKQASSYDRHSTEPGSPTWWANMDRSYFVRVEQNDGRTEHVLMDAEGPGAVVRFWATWHGPGGGEFSNGTMRVYLDGNPEPAVAGPIADLISGGLLVAEPLSRGVSPQTPYRNRGHNLYLPIPYAERCKITYETDVLIDEGAHKGEALYYQINYRTYEQGTKVESFSSDILRRARGAIGRTQAMLSQPRPFGLDDLDEGTLEGRLSPGRERSITIKGAKAIRGLQFQLKADDLSQALRSTIVEITFDGTRTVWCPIGDFFGTGYHIRPHSTWYTDVSANRILSCRWVMPFQKQAKITIRNLGSQRVELTYGRVQSGPWDWDERSCYFHAAWKQWSGIETQSNEKTRDHGAFDLNWITVQGQGTYVGDVLTLFNTANAWWGEGDEKIYVDGESFPSHIGTGTEDYYGYAWCRPEFFESAFHAQPSGDGNIVAGFSVNCRYRALDAIPFRESIQFDMELWHWARTKMDYAPATFWYARPGATWDVEPNVDEARRSIALIVEDIIKPRRVEGAIEGETLKVADRTGGVTEVQDIAQHNWSGNRQLWWRHAGENDRLVVEFPIDEAGDYNMTLGLTKAIDYGIVRIAINGETKLDSFDGFNRSVIAVDVKLPTCRLQKGTNRLEVTILGSNPEAVKSYMFGLDYILATKRSK</sequence>
<name>A0AAW6TTQ2_9BACT</name>
<dbReference type="EMBL" id="JASCXX010000003">
    <property type="protein sequence ID" value="MDI6448030.1"/>
    <property type="molecule type" value="Genomic_DNA"/>
</dbReference>